<protein>
    <submittedName>
        <fullName evidence="2">Uncharacterized damage-inducible protein DinB (Forms a four-helix bundle)</fullName>
    </submittedName>
</protein>
<keyword evidence="3" id="KW-1185">Reference proteome</keyword>
<evidence type="ECO:0000313" key="3">
    <source>
        <dbReference type="Proteomes" id="UP000198757"/>
    </source>
</evidence>
<proteinExistence type="predicted"/>
<dbReference type="Pfam" id="PF12867">
    <property type="entry name" value="DinB_2"/>
    <property type="match status" value="1"/>
</dbReference>
<dbReference type="STRING" id="1285928.SAMN04487894_10186"/>
<name>A0A1G6I3W6_NIADE</name>
<evidence type="ECO:0000313" key="2">
    <source>
        <dbReference type="EMBL" id="SDC01247.1"/>
    </source>
</evidence>
<dbReference type="EMBL" id="FMZO01000001">
    <property type="protein sequence ID" value="SDC01247.1"/>
    <property type="molecule type" value="Genomic_DNA"/>
</dbReference>
<dbReference type="InterPro" id="IPR034660">
    <property type="entry name" value="DinB/YfiT-like"/>
</dbReference>
<evidence type="ECO:0000259" key="1">
    <source>
        <dbReference type="Pfam" id="PF12867"/>
    </source>
</evidence>
<dbReference type="SUPFAM" id="SSF109854">
    <property type="entry name" value="DinB/YfiT-like putative metalloenzymes"/>
    <property type="match status" value="1"/>
</dbReference>
<dbReference type="AlphaFoldDB" id="A0A1G6I3W6"/>
<gene>
    <name evidence="2" type="ORF">SAMN04487894_10186</name>
</gene>
<dbReference type="Gene3D" id="1.20.120.450">
    <property type="entry name" value="dinb family like domain"/>
    <property type="match status" value="1"/>
</dbReference>
<dbReference type="Proteomes" id="UP000198757">
    <property type="component" value="Unassembled WGS sequence"/>
</dbReference>
<reference evidence="3" key="1">
    <citation type="submission" date="2016-10" db="EMBL/GenBank/DDBJ databases">
        <authorList>
            <person name="Varghese N."/>
            <person name="Submissions S."/>
        </authorList>
    </citation>
    <scope>NUCLEOTIDE SEQUENCE [LARGE SCALE GENOMIC DNA]</scope>
    <source>
        <strain evidence="3">DSM 25811 / CCM 8410 / LMG 26954 / E90</strain>
    </source>
</reference>
<sequence length="168" mass="18335">MEAKKEVWLRGENDPSVAAELQPAANALLQAGEELEALLKDFPDAWLWERPAGVAAVGFHLKHIAGVLDRLLSYAEGKMLSPEQLAYLKNEPVADEMTTDALLEQVSRAISATIDRYKQFGSPLLTEPRPVGRAGLPSTVIGLCFHAAEHTMRHTGQLLVTVKVLQNG</sequence>
<organism evidence="2 3">
    <name type="scientific">Niabella drilacis (strain DSM 25811 / CCM 8410 / CCUG 62505 / LMG 26954 / E90)</name>
    <dbReference type="NCBI Taxonomy" id="1285928"/>
    <lineage>
        <taxon>Bacteria</taxon>
        <taxon>Pseudomonadati</taxon>
        <taxon>Bacteroidota</taxon>
        <taxon>Chitinophagia</taxon>
        <taxon>Chitinophagales</taxon>
        <taxon>Chitinophagaceae</taxon>
        <taxon>Niabella</taxon>
    </lineage>
</organism>
<dbReference type="RefSeq" id="WP_090388573.1">
    <property type="nucleotide sequence ID" value="NZ_FMZO01000001.1"/>
</dbReference>
<feature type="domain" description="DinB-like" evidence="1">
    <location>
        <begin position="28"/>
        <end position="158"/>
    </location>
</feature>
<accession>A0A1G6I3W6</accession>
<dbReference type="InterPro" id="IPR024775">
    <property type="entry name" value="DinB-like"/>
</dbReference>
<dbReference type="OrthoDB" id="1439983at2"/>